<name>A0ABX8XS44_9ACTN</name>
<dbReference type="InterPro" id="IPR013325">
    <property type="entry name" value="RNA_pol_sigma_r2"/>
</dbReference>
<evidence type="ECO:0000259" key="6">
    <source>
        <dbReference type="Pfam" id="PF04542"/>
    </source>
</evidence>
<dbReference type="NCBIfam" id="TIGR02937">
    <property type="entry name" value="sigma70-ECF"/>
    <property type="match status" value="1"/>
</dbReference>
<organism evidence="8 9">
    <name type="scientific">Streptomyces akebiae</name>
    <dbReference type="NCBI Taxonomy" id="2865673"/>
    <lineage>
        <taxon>Bacteria</taxon>
        <taxon>Bacillati</taxon>
        <taxon>Actinomycetota</taxon>
        <taxon>Actinomycetes</taxon>
        <taxon>Kitasatosporales</taxon>
        <taxon>Streptomycetaceae</taxon>
        <taxon>Streptomyces</taxon>
    </lineage>
</organism>
<proteinExistence type="inferred from homology"/>
<keyword evidence="2" id="KW-0805">Transcription regulation</keyword>
<keyword evidence="3" id="KW-0731">Sigma factor</keyword>
<sequence>MSHGNRPSAYGQGEDVETNDGDTGGRRAWRARIRDGDTGAFGEVFDAYARSVYNHAFRLTGDWSTAEDIVSLTFLEAWRLRGRLDAEGGSPRPWLLGIATNVARNTRRAGRRHAAAVARLPRPESVRDFADEVAGNLDDQAYLRAVRTALDRLRRPEREVLALCAWGGLDYAAAAEALGIPVGTVRSRLSRARTKLAAQLAAGEKGAGEPGAREPDARRGQTRDGRASVAGPIQEGNP</sequence>
<dbReference type="InterPro" id="IPR036388">
    <property type="entry name" value="WH-like_DNA-bd_sf"/>
</dbReference>
<feature type="compositionally biased region" description="Basic and acidic residues" evidence="5">
    <location>
        <begin position="211"/>
        <end position="226"/>
    </location>
</feature>
<evidence type="ECO:0000256" key="3">
    <source>
        <dbReference type="ARBA" id="ARBA00023082"/>
    </source>
</evidence>
<evidence type="ECO:0000256" key="1">
    <source>
        <dbReference type="ARBA" id="ARBA00010641"/>
    </source>
</evidence>
<dbReference type="InterPro" id="IPR007627">
    <property type="entry name" value="RNA_pol_sigma70_r2"/>
</dbReference>
<dbReference type="InterPro" id="IPR014284">
    <property type="entry name" value="RNA_pol_sigma-70_dom"/>
</dbReference>
<evidence type="ECO:0000256" key="4">
    <source>
        <dbReference type="ARBA" id="ARBA00023163"/>
    </source>
</evidence>
<feature type="domain" description="RNA polymerase sigma factor 70 region 4 type 2" evidence="7">
    <location>
        <begin position="144"/>
        <end position="196"/>
    </location>
</feature>
<dbReference type="Pfam" id="PF08281">
    <property type="entry name" value="Sigma70_r4_2"/>
    <property type="match status" value="1"/>
</dbReference>
<keyword evidence="4" id="KW-0804">Transcription</keyword>
<evidence type="ECO:0000256" key="2">
    <source>
        <dbReference type="ARBA" id="ARBA00023015"/>
    </source>
</evidence>
<comment type="similarity">
    <text evidence="1">Belongs to the sigma-70 factor family. ECF subfamily.</text>
</comment>
<dbReference type="InterPro" id="IPR013249">
    <property type="entry name" value="RNA_pol_sigma70_r4_t2"/>
</dbReference>
<dbReference type="CDD" id="cd06171">
    <property type="entry name" value="Sigma70_r4"/>
    <property type="match status" value="1"/>
</dbReference>
<evidence type="ECO:0000256" key="5">
    <source>
        <dbReference type="SAM" id="MobiDB-lite"/>
    </source>
</evidence>
<dbReference type="InterPro" id="IPR039425">
    <property type="entry name" value="RNA_pol_sigma-70-like"/>
</dbReference>
<feature type="region of interest" description="Disordered" evidence="5">
    <location>
        <begin position="199"/>
        <end position="238"/>
    </location>
</feature>
<dbReference type="Pfam" id="PF04542">
    <property type="entry name" value="Sigma70_r2"/>
    <property type="match status" value="1"/>
</dbReference>
<evidence type="ECO:0000313" key="9">
    <source>
        <dbReference type="Proteomes" id="UP000827138"/>
    </source>
</evidence>
<dbReference type="PANTHER" id="PTHR43133:SF25">
    <property type="entry name" value="RNA POLYMERASE SIGMA FACTOR RFAY-RELATED"/>
    <property type="match status" value="1"/>
</dbReference>
<dbReference type="Proteomes" id="UP000827138">
    <property type="component" value="Chromosome"/>
</dbReference>
<reference evidence="8 9" key="1">
    <citation type="submission" date="2021-08" db="EMBL/GenBank/DDBJ databases">
        <authorList>
            <person name="Ping M."/>
        </authorList>
    </citation>
    <scope>NUCLEOTIDE SEQUENCE [LARGE SCALE GENOMIC DNA]</scope>
    <source>
        <strain evidence="8 9">MG28</strain>
    </source>
</reference>
<dbReference type="Gene3D" id="1.10.10.10">
    <property type="entry name" value="Winged helix-like DNA-binding domain superfamily/Winged helix DNA-binding domain"/>
    <property type="match status" value="1"/>
</dbReference>
<protein>
    <submittedName>
        <fullName evidence="8">RNA polymerase sigma factor</fullName>
    </submittedName>
</protein>
<evidence type="ECO:0000313" key="8">
    <source>
        <dbReference type="EMBL" id="QYX78212.1"/>
    </source>
</evidence>
<dbReference type="SUPFAM" id="SSF88946">
    <property type="entry name" value="Sigma2 domain of RNA polymerase sigma factors"/>
    <property type="match status" value="1"/>
</dbReference>
<feature type="region of interest" description="Disordered" evidence="5">
    <location>
        <begin position="1"/>
        <end position="27"/>
    </location>
</feature>
<dbReference type="InterPro" id="IPR013324">
    <property type="entry name" value="RNA_pol_sigma_r3/r4-like"/>
</dbReference>
<dbReference type="PANTHER" id="PTHR43133">
    <property type="entry name" value="RNA POLYMERASE ECF-TYPE SIGMA FACTO"/>
    <property type="match status" value="1"/>
</dbReference>
<keyword evidence="9" id="KW-1185">Reference proteome</keyword>
<feature type="domain" description="RNA polymerase sigma-70 region 2" evidence="6">
    <location>
        <begin position="45"/>
        <end position="112"/>
    </location>
</feature>
<accession>A0ABX8XS44</accession>
<dbReference type="EMBL" id="CP080647">
    <property type="protein sequence ID" value="QYX78212.1"/>
    <property type="molecule type" value="Genomic_DNA"/>
</dbReference>
<dbReference type="Gene3D" id="1.10.1740.10">
    <property type="match status" value="1"/>
</dbReference>
<evidence type="ECO:0000259" key="7">
    <source>
        <dbReference type="Pfam" id="PF08281"/>
    </source>
</evidence>
<dbReference type="SUPFAM" id="SSF88659">
    <property type="entry name" value="Sigma3 and sigma4 domains of RNA polymerase sigma factors"/>
    <property type="match status" value="1"/>
</dbReference>
<gene>
    <name evidence="8" type="ORF">K1J60_18125</name>
</gene>